<gene>
    <name evidence="1" type="ORF">B4963_0059</name>
</gene>
<organism evidence="1 2">
    <name type="scientific">Pectobacterium phage phiA41</name>
    <dbReference type="NCBI Taxonomy" id="1965354"/>
    <lineage>
        <taxon>Viruses</taxon>
        <taxon>Duplodnaviria</taxon>
        <taxon>Heunggongvirae</taxon>
        <taxon>Uroviricota</taxon>
        <taxon>Caudoviricetes</taxon>
        <taxon>Schitoviridae</taxon>
        <taxon>Cbunavirus</taxon>
        <taxon>Cbunavirus A41</taxon>
    </lineage>
</organism>
<dbReference type="GO" id="GO:0003677">
    <property type="term" value="F:DNA binding"/>
    <property type="evidence" value="ECO:0007669"/>
    <property type="project" value="InterPro"/>
</dbReference>
<dbReference type="InterPro" id="IPR016177">
    <property type="entry name" value="DNA-bd_dom_sf"/>
</dbReference>
<dbReference type="InterPro" id="IPR036955">
    <property type="entry name" value="AP2/ERF_dom_sf"/>
</dbReference>
<keyword evidence="2" id="KW-1185">Reference proteome</keyword>
<reference evidence="1 2" key="1">
    <citation type="submission" date="2017-03" db="EMBL/GenBank/DDBJ databases">
        <title>Isolation and genomic, phenotypic and morphological characterization of the first Podoviridae lytic bacteriophages (phi)A38 and (phi)A41 infecting Pectobacterium wasabiae.</title>
        <authorList>
            <person name="Czajkowski R."/>
            <person name="Smolarska A."/>
            <person name="Rabalski L."/>
            <person name="Narajczyk M."/>
        </authorList>
    </citation>
    <scope>NUCLEOTIDE SEQUENCE [LARGE SCALE GENOMIC DNA]</scope>
</reference>
<evidence type="ECO:0000313" key="1">
    <source>
        <dbReference type="EMBL" id="ARB10992.1"/>
    </source>
</evidence>
<dbReference type="SUPFAM" id="SSF54171">
    <property type="entry name" value="DNA-binding domain"/>
    <property type="match status" value="1"/>
</dbReference>
<name>A0A678NRB2_9CAUD</name>
<dbReference type="GO" id="GO:0003700">
    <property type="term" value="F:DNA-binding transcription factor activity"/>
    <property type="evidence" value="ECO:0007669"/>
    <property type="project" value="InterPro"/>
</dbReference>
<proteinExistence type="predicted"/>
<sequence>MKPRKNVVGEVYGRLIITDDAESCTKDRRVWVKCDCGKEKIVLLNSLRRGETTSCGCYNQEVITKHGQSTSRIYKIYKGMINRCSNPNISGYHNYGGKGVTVCKEWLDSFEAFYGWAMQAGYCDVLTIERKDPDGNYGPSNCTWVTEYLQQRNRRKKSGTSSKYIGVSRCKQTNKWLSIIKIHGKAKNLGRYSTEVEAAMARDKYITENHLDGFSLNFRK</sequence>
<dbReference type="Gene3D" id="3.30.730.10">
    <property type="entry name" value="AP2/ERF domain"/>
    <property type="match status" value="1"/>
</dbReference>
<protein>
    <submittedName>
        <fullName evidence="1">AP2 domain protein</fullName>
    </submittedName>
</protein>
<dbReference type="EMBL" id="KY769270">
    <property type="protein sequence ID" value="ARB10992.1"/>
    <property type="molecule type" value="Genomic_DNA"/>
</dbReference>
<accession>A0A678NRB2</accession>
<dbReference type="Proteomes" id="UP000430332">
    <property type="component" value="Segment"/>
</dbReference>
<evidence type="ECO:0000313" key="2">
    <source>
        <dbReference type="Proteomes" id="UP000430332"/>
    </source>
</evidence>